<feature type="compositionally biased region" description="Basic residues" evidence="1">
    <location>
        <begin position="15"/>
        <end position="29"/>
    </location>
</feature>
<accession>A0A9W7XIG9</accession>
<sequence>MPYSRNNPNQQQQGHSRRANGVNKRRSQHQLHDHNNHQNHQNQQQQPVEFPPLSDDREYDLMHSSSTTTIAHQPPPYSANVDASASELRGTPAGSNAPGTAFPPPMQQQFSSGLQSISPDEYYHPASFPGYAVVQLANGGEGQALLPRITHHRRNDGSQQQSHFGHAGRVQIRRLGSQRSRNCCARCCGWLCSCLCFLLGVALVGLFIAAVLFVSRHAFPPSWEWQCSEGQLQLHTDRQFVFAADKPLRIESVQGISVSEVHVLKTAAALAANNNVTVHIVIETSRGGLRDAVSVNRLDDALVVRADRSRWEWLRDCVRAKLFVTLPAFADDGQPAAAVVLPALSVETGLGRLNIMDVGELALGDLHISMRNGVVQMRELGIQGSLHASTSNGRINATRLVMPVGSAQFVSTNAALSLQDIQAAAISASTTNGAIQAHDLRASDQIVLRTSNSPVAVHGIQAGHAVDIATGNGAIHGDLSSAEGPVGVSTTNAAVGVQISGISGSQLKTAHVQTTNAAANVDFAGVFGSFDVRTTNGRVSVMGMPQNLLKLKNQSSSHKIGSFGESSAGIISVASTNSQVKVAFAG</sequence>
<organism evidence="3 4">
    <name type="scientific">Coemansia asiatica</name>
    <dbReference type="NCBI Taxonomy" id="1052880"/>
    <lineage>
        <taxon>Eukaryota</taxon>
        <taxon>Fungi</taxon>
        <taxon>Fungi incertae sedis</taxon>
        <taxon>Zoopagomycota</taxon>
        <taxon>Kickxellomycotina</taxon>
        <taxon>Kickxellomycetes</taxon>
        <taxon>Kickxellales</taxon>
        <taxon>Kickxellaceae</taxon>
        <taxon>Coemansia</taxon>
    </lineage>
</organism>
<evidence type="ECO:0000313" key="4">
    <source>
        <dbReference type="Proteomes" id="UP001145021"/>
    </source>
</evidence>
<protein>
    <recommendedName>
        <fullName evidence="5">Adhesin domain-containing protein</fullName>
    </recommendedName>
</protein>
<evidence type="ECO:0008006" key="5">
    <source>
        <dbReference type="Google" id="ProtNLM"/>
    </source>
</evidence>
<evidence type="ECO:0000256" key="1">
    <source>
        <dbReference type="SAM" id="MobiDB-lite"/>
    </source>
</evidence>
<feature type="compositionally biased region" description="Polar residues" evidence="1">
    <location>
        <begin position="1"/>
        <end position="14"/>
    </location>
</feature>
<evidence type="ECO:0000313" key="3">
    <source>
        <dbReference type="EMBL" id="KAJ1643933.1"/>
    </source>
</evidence>
<proteinExistence type="predicted"/>
<feature type="region of interest" description="Disordered" evidence="1">
    <location>
        <begin position="1"/>
        <end position="113"/>
    </location>
</feature>
<dbReference type="EMBL" id="JANBOH010000206">
    <property type="protein sequence ID" value="KAJ1643933.1"/>
    <property type="molecule type" value="Genomic_DNA"/>
</dbReference>
<feature type="transmembrane region" description="Helical" evidence="2">
    <location>
        <begin position="188"/>
        <end position="214"/>
    </location>
</feature>
<evidence type="ECO:0000256" key="2">
    <source>
        <dbReference type="SAM" id="Phobius"/>
    </source>
</evidence>
<dbReference type="Proteomes" id="UP001145021">
    <property type="component" value="Unassembled WGS sequence"/>
</dbReference>
<keyword evidence="2" id="KW-0472">Membrane</keyword>
<name>A0A9W7XIG9_9FUNG</name>
<reference evidence="3" key="1">
    <citation type="submission" date="2022-07" db="EMBL/GenBank/DDBJ databases">
        <title>Phylogenomic reconstructions and comparative analyses of Kickxellomycotina fungi.</title>
        <authorList>
            <person name="Reynolds N.K."/>
            <person name="Stajich J.E."/>
            <person name="Barry K."/>
            <person name="Grigoriev I.V."/>
            <person name="Crous P."/>
            <person name="Smith M.E."/>
        </authorList>
    </citation>
    <scope>NUCLEOTIDE SEQUENCE</scope>
    <source>
        <strain evidence="3">NBRC 105413</strain>
    </source>
</reference>
<comment type="caution">
    <text evidence="3">The sequence shown here is derived from an EMBL/GenBank/DDBJ whole genome shotgun (WGS) entry which is preliminary data.</text>
</comment>
<gene>
    <name evidence="3" type="ORF">LPJ64_004342</name>
</gene>
<keyword evidence="4" id="KW-1185">Reference proteome</keyword>
<keyword evidence="2" id="KW-0812">Transmembrane</keyword>
<dbReference type="AlphaFoldDB" id="A0A9W7XIG9"/>
<keyword evidence="2" id="KW-1133">Transmembrane helix</keyword>